<dbReference type="GO" id="GO:0005886">
    <property type="term" value="C:plasma membrane"/>
    <property type="evidence" value="ECO:0007669"/>
    <property type="project" value="TreeGrafter"/>
</dbReference>
<dbReference type="Pfam" id="PF25079">
    <property type="entry name" value="COB_C"/>
    <property type="match status" value="2"/>
</dbReference>
<feature type="domain" description="COBRA C-terminal" evidence="4">
    <location>
        <begin position="60"/>
        <end position="92"/>
    </location>
</feature>
<keyword evidence="2" id="KW-0732">Signal</keyword>
<organism evidence="5 6">
    <name type="scientific">Tetracentron sinense</name>
    <name type="common">Spur-leaf</name>
    <dbReference type="NCBI Taxonomy" id="13715"/>
    <lineage>
        <taxon>Eukaryota</taxon>
        <taxon>Viridiplantae</taxon>
        <taxon>Streptophyta</taxon>
        <taxon>Embryophyta</taxon>
        <taxon>Tracheophyta</taxon>
        <taxon>Spermatophyta</taxon>
        <taxon>Magnoliopsida</taxon>
        <taxon>Trochodendrales</taxon>
        <taxon>Trochodendraceae</taxon>
        <taxon>Tetracentron</taxon>
    </lineage>
</organism>
<dbReference type="Proteomes" id="UP000655225">
    <property type="component" value="Unassembled WGS sequence"/>
</dbReference>
<feature type="domain" description="COBRA C-terminal" evidence="4">
    <location>
        <begin position="126"/>
        <end position="226"/>
    </location>
</feature>
<proteinExistence type="inferred from homology"/>
<keyword evidence="3" id="KW-0325">Glycoprotein</keyword>
<accession>A0A834YCS3</accession>
<sequence length="333" mass="37689">MKLIIQNNFSVGLLGYTCGFPFPIAPSKYSVDGGGRWIQAFLTWDVTCTYSQLRAFRHPTCCVSLSAFYSETIVECSRCCCGCQGVRTKCVNPRDSPPMLLFPHGDGEVVPYTAHVPDIGAMALETNWNIVEQHPNLQSIVQVFNLQYKSFNPYDNNINDTGVFWGNLFYNDILLQAGEDGNVQAELLLKKLKDPGMFTFKEGWTFPRRIYFHGDECVIPPLDRYPRISAHNYSNGFSLFLAYVLNVNIIRHRSEHCNGNGSHTSADPVIYHHKHHAVTRSDHDSVSDVPYAMPVHRFLWAGQEMHRFQHKVAWIAVCKPKAEGGLRNQCAAE</sequence>
<gene>
    <name evidence="5" type="ORF">HHK36_030391</name>
</gene>
<name>A0A834YCS3_TETSI</name>
<evidence type="ECO:0000256" key="1">
    <source>
        <dbReference type="ARBA" id="ARBA00005507"/>
    </source>
</evidence>
<dbReference type="GO" id="GO:0052324">
    <property type="term" value="P:plant-type cell wall cellulose biosynthetic process"/>
    <property type="evidence" value="ECO:0007669"/>
    <property type="project" value="TreeGrafter"/>
</dbReference>
<evidence type="ECO:0000256" key="3">
    <source>
        <dbReference type="ARBA" id="ARBA00023180"/>
    </source>
</evidence>
<dbReference type="InterPro" id="IPR006918">
    <property type="entry name" value="COBRA_pln"/>
</dbReference>
<comment type="caution">
    <text evidence="5">The sequence shown here is derived from an EMBL/GenBank/DDBJ whole genome shotgun (WGS) entry which is preliminary data.</text>
</comment>
<evidence type="ECO:0000259" key="4">
    <source>
        <dbReference type="Pfam" id="PF25079"/>
    </source>
</evidence>
<dbReference type="GO" id="GO:0010215">
    <property type="term" value="P:cellulose microfibril organization"/>
    <property type="evidence" value="ECO:0007669"/>
    <property type="project" value="InterPro"/>
</dbReference>
<dbReference type="PANTHER" id="PTHR31673">
    <property type="entry name" value="PROTEIN COBRA"/>
    <property type="match status" value="1"/>
</dbReference>
<evidence type="ECO:0000313" key="5">
    <source>
        <dbReference type="EMBL" id="KAF8377019.1"/>
    </source>
</evidence>
<evidence type="ECO:0000313" key="6">
    <source>
        <dbReference type="Proteomes" id="UP000655225"/>
    </source>
</evidence>
<keyword evidence="6" id="KW-1185">Reference proteome</keyword>
<protein>
    <recommendedName>
        <fullName evidence="4">COBRA C-terminal domain-containing protein</fullName>
    </recommendedName>
</protein>
<dbReference type="EMBL" id="JABCRI010000024">
    <property type="protein sequence ID" value="KAF8377019.1"/>
    <property type="molecule type" value="Genomic_DNA"/>
</dbReference>
<dbReference type="PANTHER" id="PTHR31673:SF30">
    <property type="entry name" value="COBRA-LIKE PROTEIN 6"/>
    <property type="match status" value="1"/>
</dbReference>
<dbReference type="InterPro" id="IPR056900">
    <property type="entry name" value="COB_C"/>
</dbReference>
<dbReference type="AlphaFoldDB" id="A0A834YCS3"/>
<reference evidence="5 6" key="1">
    <citation type="submission" date="2020-04" db="EMBL/GenBank/DDBJ databases">
        <title>Plant Genome Project.</title>
        <authorList>
            <person name="Zhang R.-G."/>
        </authorList>
    </citation>
    <scope>NUCLEOTIDE SEQUENCE [LARGE SCALE GENOMIC DNA]</scope>
    <source>
        <strain evidence="5">YNK0</strain>
        <tissue evidence="5">Leaf</tissue>
    </source>
</reference>
<evidence type="ECO:0000256" key="2">
    <source>
        <dbReference type="ARBA" id="ARBA00022729"/>
    </source>
</evidence>
<comment type="similarity">
    <text evidence="1">Belongs to the COBRA family.</text>
</comment>